<feature type="region of interest" description="Disordered" evidence="6">
    <location>
        <begin position="395"/>
        <end position="417"/>
    </location>
</feature>
<sequence>MTQTQSTTDSSTTAATPLPSPKERRRLREAKSLSEDQLANAVGVTRATIRSWETGRTNPRGRKREAYAKLLATYQAELAAKPEGAEAETGAGAGAATGAAPAAKIDRAEGTEGTDRTETAPEVQERPRTPDLETDEPREPTLHPSGPVPAEAASPPPPPVPALTPEQAFDELYCHAASGLVRQVHLLTGRREFSLEAVERAFHVAWERWPEVAVDRDPVGWVRAVAYEYAMSPWHRLRRSHRRPEPTDPVVTGPGTATGPGPGPATADPDGPTLRETLLELPPTYRRTLLLYDGLGLDLPETAAETEASTPAAASRLMHARAAVAELMPELAEPEQMQERLSDLLVNAPAPELASARAVRAGSERRTRFWTRAAIGLTAAILGAAAVAMATSQSHYEPPQAPGEPVGGVAPRFGPPAFTRQDVELRTMLEHHPRKGPERLLPSAR</sequence>
<keyword evidence="3" id="KW-0731">Sigma factor</keyword>
<dbReference type="EMBL" id="CP071872">
    <property type="protein sequence ID" value="UNM10843.1"/>
    <property type="molecule type" value="Genomic_DNA"/>
</dbReference>
<evidence type="ECO:0000313" key="9">
    <source>
        <dbReference type="EMBL" id="UNM10843.1"/>
    </source>
</evidence>
<evidence type="ECO:0000313" key="10">
    <source>
        <dbReference type="Proteomes" id="UP000828924"/>
    </source>
</evidence>
<dbReference type="InterPro" id="IPR036388">
    <property type="entry name" value="WH-like_DNA-bd_sf"/>
</dbReference>
<dbReference type="InterPro" id="IPR039425">
    <property type="entry name" value="RNA_pol_sigma-70-like"/>
</dbReference>
<comment type="similarity">
    <text evidence="1">Belongs to the sigma-70 factor family. ECF subfamily.</text>
</comment>
<dbReference type="Gene3D" id="1.10.260.40">
    <property type="entry name" value="lambda repressor-like DNA-binding domains"/>
    <property type="match status" value="1"/>
</dbReference>
<evidence type="ECO:0000256" key="3">
    <source>
        <dbReference type="ARBA" id="ARBA00023082"/>
    </source>
</evidence>
<dbReference type="PANTHER" id="PTHR43133">
    <property type="entry name" value="RNA POLYMERASE ECF-TYPE SIGMA FACTO"/>
    <property type="match status" value="1"/>
</dbReference>
<evidence type="ECO:0000256" key="1">
    <source>
        <dbReference type="ARBA" id="ARBA00010641"/>
    </source>
</evidence>
<name>A0ABY3WE55_9ACTN</name>
<dbReference type="PROSITE" id="PS50943">
    <property type="entry name" value="HTH_CROC1"/>
    <property type="match status" value="1"/>
</dbReference>
<dbReference type="Proteomes" id="UP000828924">
    <property type="component" value="Chromosome"/>
</dbReference>
<feature type="transmembrane region" description="Helical" evidence="7">
    <location>
        <begin position="369"/>
        <end position="390"/>
    </location>
</feature>
<protein>
    <submittedName>
        <fullName evidence="9">Helix-turn-helix domain-containing protein</fullName>
    </submittedName>
</protein>
<feature type="region of interest" description="Disordered" evidence="6">
    <location>
        <begin position="81"/>
        <end position="164"/>
    </location>
</feature>
<keyword evidence="2" id="KW-0805">Transcription regulation</keyword>
<keyword evidence="7" id="KW-0812">Transmembrane</keyword>
<feature type="compositionally biased region" description="Low complexity" evidence="6">
    <location>
        <begin position="1"/>
        <end position="16"/>
    </location>
</feature>
<organism evidence="9 10">
    <name type="scientific">Streptomyces formicae</name>
    <dbReference type="NCBI Taxonomy" id="1616117"/>
    <lineage>
        <taxon>Bacteria</taxon>
        <taxon>Bacillati</taxon>
        <taxon>Actinomycetota</taxon>
        <taxon>Actinomycetes</taxon>
        <taxon>Kitasatosporales</taxon>
        <taxon>Streptomycetaceae</taxon>
        <taxon>Streptomyces</taxon>
    </lineage>
</organism>
<feature type="region of interest" description="Disordered" evidence="6">
    <location>
        <begin position="1"/>
        <end position="64"/>
    </location>
</feature>
<evidence type="ECO:0000256" key="4">
    <source>
        <dbReference type="ARBA" id="ARBA00023125"/>
    </source>
</evidence>
<evidence type="ECO:0000256" key="2">
    <source>
        <dbReference type="ARBA" id="ARBA00023015"/>
    </source>
</evidence>
<reference evidence="9 10" key="1">
    <citation type="submission" date="2021-03" db="EMBL/GenBank/DDBJ databases">
        <title>Complete genome of Streptomyces formicae strain 1H-GS9 (DSM 100524).</title>
        <authorList>
            <person name="Atanasov K.E."/>
            <person name="Altabella T."/>
            <person name="Ferrer A."/>
        </authorList>
    </citation>
    <scope>NUCLEOTIDE SEQUENCE [LARGE SCALE GENOMIC DNA]</scope>
    <source>
        <strain evidence="9 10">1H-GS9</strain>
    </source>
</reference>
<dbReference type="SUPFAM" id="SSF47413">
    <property type="entry name" value="lambda repressor-like DNA-binding domains"/>
    <property type="match status" value="1"/>
</dbReference>
<feature type="compositionally biased region" description="Low complexity" evidence="6">
    <location>
        <begin position="81"/>
        <end position="103"/>
    </location>
</feature>
<dbReference type="Pfam" id="PF01381">
    <property type="entry name" value="HTH_3"/>
    <property type="match status" value="1"/>
</dbReference>
<feature type="region of interest" description="Disordered" evidence="6">
    <location>
        <begin position="239"/>
        <end position="270"/>
    </location>
</feature>
<keyword evidence="5" id="KW-0804">Transcription</keyword>
<dbReference type="CDD" id="cd00093">
    <property type="entry name" value="HTH_XRE"/>
    <property type="match status" value="1"/>
</dbReference>
<gene>
    <name evidence="9" type="ORF">J4032_04315</name>
</gene>
<keyword evidence="10" id="KW-1185">Reference proteome</keyword>
<dbReference type="InterPro" id="IPR013324">
    <property type="entry name" value="RNA_pol_sigma_r3/r4-like"/>
</dbReference>
<dbReference type="SUPFAM" id="SSF88946">
    <property type="entry name" value="Sigma2 domain of RNA polymerase sigma factors"/>
    <property type="match status" value="1"/>
</dbReference>
<feature type="compositionally biased region" description="Low complexity" evidence="6">
    <location>
        <begin position="248"/>
        <end position="270"/>
    </location>
</feature>
<keyword evidence="7" id="KW-1133">Transmembrane helix</keyword>
<dbReference type="RefSeq" id="WP_242329379.1">
    <property type="nucleotide sequence ID" value="NZ_CP071872.1"/>
</dbReference>
<dbReference type="SMART" id="SM00530">
    <property type="entry name" value="HTH_XRE"/>
    <property type="match status" value="1"/>
</dbReference>
<evidence type="ECO:0000256" key="7">
    <source>
        <dbReference type="SAM" id="Phobius"/>
    </source>
</evidence>
<dbReference type="InterPro" id="IPR001387">
    <property type="entry name" value="Cro/C1-type_HTH"/>
</dbReference>
<accession>A0ABY3WE55</accession>
<evidence type="ECO:0000256" key="6">
    <source>
        <dbReference type="SAM" id="MobiDB-lite"/>
    </source>
</evidence>
<dbReference type="SUPFAM" id="SSF88659">
    <property type="entry name" value="Sigma3 and sigma4 domains of RNA polymerase sigma factors"/>
    <property type="match status" value="1"/>
</dbReference>
<dbReference type="InterPro" id="IPR013325">
    <property type="entry name" value="RNA_pol_sigma_r2"/>
</dbReference>
<feature type="compositionally biased region" description="Basic and acidic residues" evidence="6">
    <location>
        <begin position="104"/>
        <end position="141"/>
    </location>
</feature>
<dbReference type="InterPro" id="IPR010982">
    <property type="entry name" value="Lambda_DNA-bd_dom_sf"/>
</dbReference>
<dbReference type="Gene3D" id="1.10.10.10">
    <property type="entry name" value="Winged helix-like DNA-binding domain superfamily/Winged helix DNA-binding domain"/>
    <property type="match status" value="1"/>
</dbReference>
<dbReference type="InterPro" id="IPR013249">
    <property type="entry name" value="RNA_pol_sigma70_r4_t2"/>
</dbReference>
<dbReference type="Pfam" id="PF08281">
    <property type="entry name" value="Sigma70_r4_2"/>
    <property type="match status" value="1"/>
</dbReference>
<keyword evidence="4" id="KW-0238">DNA-binding</keyword>
<keyword evidence="7" id="KW-0472">Membrane</keyword>
<proteinExistence type="inferred from homology"/>
<feature type="compositionally biased region" description="Low complexity" evidence="6">
    <location>
        <begin position="144"/>
        <end position="153"/>
    </location>
</feature>
<evidence type="ECO:0000259" key="8">
    <source>
        <dbReference type="PROSITE" id="PS50943"/>
    </source>
</evidence>
<evidence type="ECO:0000256" key="5">
    <source>
        <dbReference type="ARBA" id="ARBA00023163"/>
    </source>
</evidence>
<dbReference type="PANTHER" id="PTHR43133:SF8">
    <property type="entry name" value="RNA POLYMERASE SIGMA FACTOR HI_1459-RELATED"/>
    <property type="match status" value="1"/>
</dbReference>
<dbReference type="Gene3D" id="1.10.1740.10">
    <property type="match status" value="1"/>
</dbReference>
<feature type="domain" description="HTH cro/C1-type" evidence="8">
    <location>
        <begin position="25"/>
        <end position="78"/>
    </location>
</feature>